<dbReference type="EMBL" id="JRTT01000065">
    <property type="protein sequence ID" value="KHD73987.1"/>
    <property type="molecule type" value="Genomic_DNA"/>
</dbReference>
<organism evidence="2 3">
    <name type="scientific">Actinoplanes utahensis</name>
    <dbReference type="NCBI Taxonomy" id="1869"/>
    <lineage>
        <taxon>Bacteria</taxon>
        <taxon>Bacillati</taxon>
        <taxon>Actinomycetota</taxon>
        <taxon>Actinomycetes</taxon>
        <taxon>Micromonosporales</taxon>
        <taxon>Micromonosporaceae</taxon>
        <taxon>Actinoplanes</taxon>
    </lineage>
</organism>
<evidence type="ECO:0000313" key="2">
    <source>
        <dbReference type="EMBL" id="KHD73987.1"/>
    </source>
</evidence>
<keyword evidence="3" id="KW-1185">Reference proteome</keyword>
<accession>A0A0A6X1K9</accession>
<dbReference type="AlphaFoldDB" id="A0A0A6X1K9"/>
<gene>
    <name evidence="2" type="ORF">MB27_31470</name>
</gene>
<evidence type="ECO:0000313" key="3">
    <source>
        <dbReference type="Proteomes" id="UP000054537"/>
    </source>
</evidence>
<dbReference type="Proteomes" id="UP000054537">
    <property type="component" value="Unassembled WGS sequence"/>
</dbReference>
<feature type="region of interest" description="Disordered" evidence="1">
    <location>
        <begin position="41"/>
        <end position="60"/>
    </location>
</feature>
<protein>
    <submittedName>
        <fullName evidence="2">Uncharacterized protein</fullName>
    </submittedName>
</protein>
<proteinExistence type="predicted"/>
<comment type="caution">
    <text evidence="2">The sequence shown here is derived from an EMBL/GenBank/DDBJ whole genome shotgun (WGS) entry which is preliminary data.</text>
</comment>
<reference evidence="2 3" key="1">
    <citation type="submission" date="2014-10" db="EMBL/GenBank/DDBJ databases">
        <title>Draft genome sequence of Actinoplanes utahensis NRRL 12052.</title>
        <authorList>
            <person name="Velasco-Bucheli B."/>
            <person name="del Cerro C."/>
            <person name="Hormigo D."/>
            <person name="Garcia J.L."/>
            <person name="Acebal C."/>
            <person name="Arroyo M."/>
            <person name="de la Mata I."/>
        </authorList>
    </citation>
    <scope>NUCLEOTIDE SEQUENCE [LARGE SCALE GENOMIC DNA]</scope>
    <source>
        <strain evidence="2 3">NRRL 12052</strain>
    </source>
</reference>
<sequence length="75" mass="7798">MMEPMFSADSPSASRSRQLIGVAVAVSVLLCAGVLARAQDDTTADQSDLIPIPCPIDPTPETRPLGADVCFARPG</sequence>
<name>A0A0A6X1K9_ACTUT</name>
<evidence type="ECO:0000256" key="1">
    <source>
        <dbReference type="SAM" id="MobiDB-lite"/>
    </source>
</evidence>